<dbReference type="EMBL" id="BARU01027598">
    <property type="protein sequence ID" value="GAH75419.1"/>
    <property type="molecule type" value="Genomic_DNA"/>
</dbReference>
<accession>X1JAL8</accession>
<reference evidence="2" key="1">
    <citation type="journal article" date="2014" name="Front. Microbiol.">
        <title>High frequency of phylogenetically diverse reductive dehalogenase-homologous genes in deep subseafloor sedimentary metagenomes.</title>
        <authorList>
            <person name="Kawai M."/>
            <person name="Futagami T."/>
            <person name="Toyoda A."/>
            <person name="Takaki Y."/>
            <person name="Nishi S."/>
            <person name="Hori S."/>
            <person name="Arai W."/>
            <person name="Tsubouchi T."/>
            <person name="Morono Y."/>
            <person name="Uchiyama I."/>
            <person name="Ito T."/>
            <person name="Fujiyama A."/>
            <person name="Inagaki F."/>
            <person name="Takami H."/>
        </authorList>
    </citation>
    <scope>NUCLEOTIDE SEQUENCE</scope>
    <source>
        <strain evidence="2">Expedition CK06-06</strain>
    </source>
</reference>
<comment type="caution">
    <text evidence="2">The sequence shown here is derived from an EMBL/GenBank/DDBJ whole genome shotgun (WGS) entry which is preliminary data.</text>
</comment>
<evidence type="ECO:0000313" key="2">
    <source>
        <dbReference type="EMBL" id="GAH75419.1"/>
    </source>
</evidence>
<sequence>MEKEYVARSAQLALLLEVSAYPKPGNVDRTHDFIDTSYEHFLASSVAVYPVLREAAARSEGVGELIRVGAEESVAWQSGGNTHFGALFLLIPLAMAAGACASYDMDAIKRKAKEIMRNTSVDDAVEVYRAFPKAKVKVRRAVPELDVMDEGS</sequence>
<dbReference type="Gene3D" id="1.10.4200.10">
    <property type="entry name" value="Triphosphoribosyl-dephospho-CoA protein"/>
    <property type="match status" value="1"/>
</dbReference>
<dbReference type="GO" id="GO:0005524">
    <property type="term" value="F:ATP binding"/>
    <property type="evidence" value="ECO:0007669"/>
    <property type="project" value="InterPro"/>
</dbReference>
<proteinExistence type="predicted"/>
<dbReference type="Pfam" id="PF01874">
    <property type="entry name" value="CitG"/>
    <property type="match status" value="1"/>
</dbReference>
<dbReference type="PANTHER" id="PTHR42280:SF1">
    <property type="entry name" value="CITG FAMILY PROTEIN"/>
    <property type="match status" value="1"/>
</dbReference>
<dbReference type="GO" id="GO:0046917">
    <property type="term" value="F:triphosphoribosyl-dephospho-CoA synthase activity"/>
    <property type="evidence" value="ECO:0007669"/>
    <property type="project" value="InterPro"/>
</dbReference>
<feature type="transmembrane region" description="Helical" evidence="1">
    <location>
        <begin position="84"/>
        <end position="103"/>
    </location>
</feature>
<gene>
    <name evidence="2" type="ORF">S03H2_44167</name>
</gene>
<dbReference type="AlphaFoldDB" id="X1JAL8"/>
<dbReference type="InterPro" id="IPR002736">
    <property type="entry name" value="CitG"/>
</dbReference>
<protein>
    <recommendedName>
        <fullName evidence="3">Triphosphoribosyl-dephospho-CoA synthase</fullName>
    </recommendedName>
</protein>
<keyword evidence="1" id="KW-0812">Transmembrane</keyword>
<evidence type="ECO:0008006" key="3">
    <source>
        <dbReference type="Google" id="ProtNLM"/>
    </source>
</evidence>
<organism evidence="2">
    <name type="scientific">marine sediment metagenome</name>
    <dbReference type="NCBI Taxonomy" id="412755"/>
    <lineage>
        <taxon>unclassified sequences</taxon>
        <taxon>metagenomes</taxon>
        <taxon>ecological metagenomes</taxon>
    </lineage>
</organism>
<name>X1JAL8_9ZZZZ</name>
<dbReference type="PANTHER" id="PTHR42280">
    <property type="entry name" value="CITG FAMILY PROTEIN"/>
    <property type="match status" value="1"/>
</dbReference>
<feature type="non-terminal residue" evidence="2">
    <location>
        <position position="152"/>
    </location>
</feature>
<evidence type="ECO:0000256" key="1">
    <source>
        <dbReference type="SAM" id="Phobius"/>
    </source>
</evidence>
<keyword evidence="1" id="KW-0472">Membrane</keyword>
<keyword evidence="1" id="KW-1133">Transmembrane helix</keyword>